<dbReference type="Gene3D" id="3.90.640.10">
    <property type="entry name" value="Actin, Chain A, domain 4"/>
    <property type="match status" value="1"/>
</dbReference>
<sequence length="600" mass="68290">MRSSWRRKKEDYGYKKRKTVKEMEDDMDCTLAEDAKRFICKRYRCSDASVHSDMKRWPFKAISGPGDKPIIVVAYKGEEKHFIAEEITSMVLTKIREVTEAYYKRFVRNMVVFVPAYFNNSQIQATKEAGLIAGLYVMHIVKEPTAFAISYGVDMKVRCVTDQQNVLVFQLDGRSFDVSLFTIGQEDIFEFKATAGDTHLGGDDFTNSMVNHFVQEFKRKHNKDISRKPRILWRLRTACERAKRILSSTVQTTIEIDSLHEGIDFYTIITRPTFEELNIDLFSKCMELVDKCLRDGEMDKSSVHDVMLDGGSTVIPKVRLLLEDFFDGKEICKIFYSDEVEEHREAVRAAILSGVGNENIEGPLDVTPLSLGFKDAGGFMSVMIPRDTAIPTMMAAVFPAYLDNQSDVLIQVYEGERIRTRDNHFLGQFKLCVIPPAPGGVPRVNVCFDVVVNGILNVSAEDKTSGLMNMITITNAKERLSEEEIEKIIQEAEKYRAEDEELKKKVDAKRALENYAYKMRNTVKEIEYAINNTVQWLHSNQIAEADESVNKMVELENHCNLIIAKMYQGSGGFDVAGLVIVPQLVPVVQAPRFEEVDRAE</sequence>
<dbReference type="Gene3D" id="3.30.420.40">
    <property type="match status" value="2"/>
</dbReference>
<dbReference type="InterPro" id="IPR029047">
    <property type="entry name" value="HSP70_peptide-bd_sf"/>
</dbReference>
<protein>
    <recommendedName>
        <fullName evidence="8">Heat shock cognate 70 kDa protein</fullName>
    </recommendedName>
</protein>
<feature type="coiled-coil region" evidence="5">
    <location>
        <begin position="473"/>
        <end position="512"/>
    </location>
</feature>
<dbReference type="FunFam" id="2.60.34.10:FF:000012">
    <property type="entry name" value="Heat shock 70 kDa protein"/>
    <property type="match status" value="1"/>
</dbReference>
<evidence type="ECO:0000256" key="3">
    <source>
        <dbReference type="ARBA" id="ARBA00022840"/>
    </source>
</evidence>
<comment type="similarity">
    <text evidence="1 4">Belongs to the heat shock protein 70 family.</text>
</comment>
<accession>A0A5J5AWN9</accession>
<gene>
    <name evidence="6" type="ORF">F0562_031581</name>
</gene>
<dbReference type="FunFam" id="3.30.30.30:FF:000001">
    <property type="entry name" value="heat shock 70 kDa protein-like"/>
    <property type="match status" value="1"/>
</dbReference>
<proteinExistence type="inferred from homology"/>
<dbReference type="FunFam" id="3.90.640.10:FF:000002">
    <property type="entry name" value="Heat shock 70 kDa"/>
    <property type="match status" value="1"/>
</dbReference>
<name>A0A5J5AWN9_9ASTE</name>
<dbReference type="OrthoDB" id="3789372at2759"/>
<dbReference type="FunFam" id="3.30.420.40:FF:000028">
    <property type="entry name" value="heat shock 70 kDa protein-like"/>
    <property type="match status" value="1"/>
</dbReference>
<evidence type="ECO:0000313" key="7">
    <source>
        <dbReference type="Proteomes" id="UP000325577"/>
    </source>
</evidence>
<dbReference type="PRINTS" id="PR00301">
    <property type="entry name" value="HEATSHOCK70"/>
</dbReference>
<reference evidence="6 7" key="1">
    <citation type="submission" date="2019-09" db="EMBL/GenBank/DDBJ databases">
        <title>A chromosome-level genome assembly of the Chinese tupelo Nyssa sinensis.</title>
        <authorList>
            <person name="Yang X."/>
            <person name="Kang M."/>
            <person name="Yang Y."/>
            <person name="Xiong H."/>
            <person name="Wang M."/>
            <person name="Zhang Z."/>
            <person name="Wang Z."/>
            <person name="Wu H."/>
            <person name="Ma T."/>
            <person name="Liu J."/>
            <person name="Xi Z."/>
        </authorList>
    </citation>
    <scope>NUCLEOTIDE SEQUENCE [LARGE SCALE GENOMIC DNA]</scope>
    <source>
        <strain evidence="6">J267</strain>
        <tissue evidence="6">Leaf</tissue>
    </source>
</reference>
<dbReference type="Proteomes" id="UP000325577">
    <property type="component" value="Linkage Group LG18"/>
</dbReference>
<dbReference type="GO" id="GO:0005524">
    <property type="term" value="F:ATP binding"/>
    <property type="evidence" value="ECO:0007669"/>
    <property type="project" value="UniProtKB-KW"/>
</dbReference>
<keyword evidence="2 4" id="KW-0547">Nucleotide-binding</keyword>
<dbReference type="InterPro" id="IPR013126">
    <property type="entry name" value="Hsp_70_fam"/>
</dbReference>
<evidence type="ECO:0000256" key="1">
    <source>
        <dbReference type="ARBA" id="ARBA00007381"/>
    </source>
</evidence>
<dbReference type="SUPFAM" id="SSF53067">
    <property type="entry name" value="Actin-like ATPase domain"/>
    <property type="match status" value="2"/>
</dbReference>
<keyword evidence="7" id="KW-1185">Reference proteome</keyword>
<keyword evidence="3 4" id="KW-0067">ATP-binding</keyword>
<dbReference type="AlphaFoldDB" id="A0A5J5AWN9"/>
<dbReference type="Gene3D" id="2.60.34.10">
    <property type="entry name" value="Substrate Binding Domain Of DNAk, Chain A, domain 1"/>
    <property type="match status" value="1"/>
</dbReference>
<dbReference type="PANTHER" id="PTHR19375">
    <property type="entry name" value="HEAT SHOCK PROTEIN 70KDA"/>
    <property type="match status" value="1"/>
</dbReference>
<organism evidence="6 7">
    <name type="scientific">Nyssa sinensis</name>
    <dbReference type="NCBI Taxonomy" id="561372"/>
    <lineage>
        <taxon>Eukaryota</taxon>
        <taxon>Viridiplantae</taxon>
        <taxon>Streptophyta</taxon>
        <taxon>Embryophyta</taxon>
        <taxon>Tracheophyta</taxon>
        <taxon>Spermatophyta</taxon>
        <taxon>Magnoliopsida</taxon>
        <taxon>eudicotyledons</taxon>
        <taxon>Gunneridae</taxon>
        <taxon>Pentapetalae</taxon>
        <taxon>asterids</taxon>
        <taxon>Cornales</taxon>
        <taxon>Nyssaceae</taxon>
        <taxon>Nyssa</taxon>
    </lineage>
</organism>
<dbReference type="GO" id="GO:0140662">
    <property type="term" value="F:ATP-dependent protein folding chaperone"/>
    <property type="evidence" value="ECO:0007669"/>
    <property type="project" value="InterPro"/>
</dbReference>
<evidence type="ECO:0008006" key="8">
    <source>
        <dbReference type="Google" id="ProtNLM"/>
    </source>
</evidence>
<keyword evidence="5" id="KW-0175">Coiled coil</keyword>
<evidence type="ECO:0000256" key="2">
    <source>
        <dbReference type="ARBA" id="ARBA00022741"/>
    </source>
</evidence>
<dbReference type="Gene3D" id="3.30.30.30">
    <property type="match status" value="1"/>
</dbReference>
<dbReference type="EMBL" id="CM018041">
    <property type="protein sequence ID" value="KAA8534226.1"/>
    <property type="molecule type" value="Genomic_DNA"/>
</dbReference>
<evidence type="ECO:0000256" key="4">
    <source>
        <dbReference type="RuleBase" id="RU003322"/>
    </source>
</evidence>
<dbReference type="Gene3D" id="1.20.1270.10">
    <property type="match status" value="1"/>
</dbReference>
<dbReference type="SUPFAM" id="SSF100920">
    <property type="entry name" value="Heat shock protein 70kD (HSP70), peptide-binding domain"/>
    <property type="match status" value="1"/>
</dbReference>
<evidence type="ECO:0000256" key="5">
    <source>
        <dbReference type="SAM" id="Coils"/>
    </source>
</evidence>
<evidence type="ECO:0000313" key="6">
    <source>
        <dbReference type="EMBL" id="KAA8534226.1"/>
    </source>
</evidence>
<dbReference type="InterPro" id="IPR029048">
    <property type="entry name" value="HSP70_C_sf"/>
</dbReference>
<dbReference type="InterPro" id="IPR043129">
    <property type="entry name" value="ATPase_NBD"/>
</dbReference>
<dbReference type="SUPFAM" id="SSF100934">
    <property type="entry name" value="Heat shock protein 70kD (HSP70), C-terminal subdomain"/>
    <property type="match status" value="1"/>
</dbReference>
<dbReference type="Pfam" id="PF00012">
    <property type="entry name" value="HSP70"/>
    <property type="match status" value="1"/>
</dbReference>